<keyword evidence="9 13" id="KW-0547">Nucleotide-binding</keyword>
<dbReference type="GO" id="GO:0005524">
    <property type="term" value="F:ATP binding"/>
    <property type="evidence" value="ECO:0007669"/>
    <property type="project" value="UniProtKB-KW"/>
</dbReference>
<dbReference type="KEGG" id="gac:GACE_1063"/>
<dbReference type="HOGENOM" id="CLU_025427_0_2_2"/>
<dbReference type="SUPFAM" id="SSF53748">
    <property type="entry name" value="Phosphoglycerate kinase"/>
    <property type="match status" value="1"/>
</dbReference>
<evidence type="ECO:0000256" key="5">
    <source>
        <dbReference type="ARBA" id="ARBA00013061"/>
    </source>
</evidence>
<keyword evidence="11 13" id="KW-0067">ATP-binding</keyword>
<evidence type="ECO:0000256" key="13">
    <source>
        <dbReference type="HAMAP-Rule" id="MF_00145"/>
    </source>
</evidence>
<dbReference type="eggNOG" id="arCOG00496">
    <property type="taxonomic scope" value="Archaea"/>
</dbReference>
<comment type="subcellular location">
    <subcellularLocation>
        <location evidence="2 13">Cytoplasm</location>
    </subcellularLocation>
</comment>
<comment type="catalytic activity">
    <reaction evidence="1 13 16">
        <text>(2R)-3-phosphoglycerate + ATP = (2R)-3-phospho-glyceroyl phosphate + ADP</text>
        <dbReference type="Rhea" id="RHEA:14801"/>
        <dbReference type="ChEBI" id="CHEBI:30616"/>
        <dbReference type="ChEBI" id="CHEBI:57604"/>
        <dbReference type="ChEBI" id="CHEBI:58272"/>
        <dbReference type="ChEBI" id="CHEBI:456216"/>
        <dbReference type="EC" id="2.7.2.3"/>
    </reaction>
</comment>
<comment type="pathway">
    <text evidence="3 13">Carbohydrate degradation; glycolysis; pyruvate from D-glyceraldehyde 3-phosphate: step 2/5.</text>
</comment>
<evidence type="ECO:0000256" key="4">
    <source>
        <dbReference type="ARBA" id="ARBA00008982"/>
    </source>
</evidence>
<evidence type="ECO:0000256" key="11">
    <source>
        <dbReference type="ARBA" id="ARBA00022840"/>
    </source>
</evidence>
<feature type="binding site" evidence="13">
    <location>
        <position position="38"/>
    </location>
    <ligand>
        <name>substrate</name>
    </ligand>
</feature>
<proteinExistence type="inferred from homology"/>
<feature type="binding site" evidence="13">
    <location>
        <position position="156"/>
    </location>
    <ligand>
        <name>substrate</name>
    </ligand>
</feature>
<evidence type="ECO:0000256" key="7">
    <source>
        <dbReference type="ARBA" id="ARBA00022490"/>
    </source>
</evidence>
<dbReference type="GO" id="GO:0006094">
    <property type="term" value="P:gluconeogenesis"/>
    <property type="evidence" value="ECO:0007669"/>
    <property type="project" value="TreeGrafter"/>
</dbReference>
<dbReference type="RefSeq" id="WP_048091770.1">
    <property type="nucleotide sequence ID" value="NZ_CP009552.1"/>
</dbReference>
<evidence type="ECO:0000256" key="12">
    <source>
        <dbReference type="ARBA" id="ARBA00023152"/>
    </source>
</evidence>
<dbReference type="GO" id="GO:0005829">
    <property type="term" value="C:cytosol"/>
    <property type="evidence" value="ECO:0007669"/>
    <property type="project" value="TreeGrafter"/>
</dbReference>
<dbReference type="FunFam" id="3.40.50.1260:FF:000006">
    <property type="entry name" value="Phosphoglycerate kinase"/>
    <property type="match status" value="1"/>
</dbReference>
<dbReference type="FunFam" id="3.40.50.1260:FF:000012">
    <property type="entry name" value="Phosphoglycerate kinase"/>
    <property type="match status" value="1"/>
</dbReference>
<dbReference type="GeneID" id="24797648"/>
<feature type="binding site" evidence="13 14">
    <location>
        <begin position="59"/>
        <end position="62"/>
    </location>
    <ligand>
        <name>substrate</name>
    </ligand>
</feature>
<dbReference type="AlphaFoldDB" id="A0A0A7GGN5"/>
<feature type="binding site" evidence="13">
    <location>
        <begin position="357"/>
        <end position="360"/>
    </location>
    <ligand>
        <name>ATP</name>
        <dbReference type="ChEBI" id="CHEBI:30616"/>
    </ligand>
</feature>
<organism evidence="17 18">
    <name type="scientific">Geoglobus acetivorans</name>
    <dbReference type="NCBI Taxonomy" id="565033"/>
    <lineage>
        <taxon>Archaea</taxon>
        <taxon>Methanobacteriati</taxon>
        <taxon>Methanobacteriota</taxon>
        <taxon>Archaeoglobi</taxon>
        <taxon>Archaeoglobales</taxon>
        <taxon>Archaeoglobaceae</taxon>
        <taxon>Geoglobus</taxon>
    </lineage>
</organism>
<sequence>MIEEYPTLDDIDYSGRSVLVRVDINAPIVEGEILDTTRFRAHVPTIRELEDCRVVLLAHQSRPGKKDFTTLKKHAEIFSRLLNREVEYVDEVFSECAVKRILEMDAGDILLLENVRFYSEEELKKTPEEHASSYIVSKLYRYFDFYVNDAFSASHRGHASLVGFPVVLPSVIGRLVEKEVRALSNALGSEGEKAFVLGGAKISDSVNVMKNVLEKGIAERVYLTGVVANYFLMLMGYDLGEKNIRIVEDNKEGIDDSEMKKLLKSYEDRIVLPVDFGCEIGGERVDISVEEFFRMDDKPPIKDIGRETVEMFSKEIESYDIAVINGPAGVFEEEEFAYGTFEILRAVSRAGFSVVGGGHISSAARLAGLEDKVSHISTGGGASIRFLSGEKLVALETIRKYWNEKWSQSHRL</sequence>
<dbReference type="EC" id="2.7.2.3" evidence="5 13"/>
<accession>A0A0A7GGN5</accession>
<keyword evidence="10 13" id="KW-0418">Kinase</keyword>
<feature type="binding site" evidence="13 15">
    <location>
        <position position="332"/>
    </location>
    <ligand>
        <name>ATP</name>
        <dbReference type="ChEBI" id="CHEBI:30616"/>
    </ligand>
</feature>
<feature type="binding site" evidence="13">
    <location>
        <position position="116"/>
    </location>
    <ligand>
        <name>substrate</name>
    </ligand>
</feature>
<feature type="binding site" evidence="14">
    <location>
        <position position="38"/>
    </location>
    <ligand>
        <name>(2R)-3-phosphoglycerate</name>
        <dbReference type="ChEBI" id="CHEBI:58272"/>
    </ligand>
</feature>
<evidence type="ECO:0000256" key="2">
    <source>
        <dbReference type="ARBA" id="ARBA00004496"/>
    </source>
</evidence>
<evidence type="ECO:0000256" key="15">
    <source>
        <dbReference type="PIRSR" id="PIRSR000724-2"/>
    </source>
</evidence>
<dbReference type="Gene3D" id="3.40.50.1260">
    <property type="entry name" value="Phosphoglycerate kinase, N-terminal domain"/>
    <property type="match status" value="2"/>
</dbReference>
<evidence type="ECO:0000256" key="1">
    <source>
        <dbReference type="ARBA" id="ARBA00000642"/>
    </source>
</evidence>
<keyword evidence="8 13" id="KW-0808">Transferase</keyword>
<evidence type="ECO:0000313" key="17">
    <source>
        <dbReference type="EMBL" id="AIY90107.1"/>
    </source>
</evidence>
<keyword evidence="12 13" id="KW-0324">Glycolysis</keyword>
<evidence type="ECO:0000256" key="16">
    <source>
        <dbReference type="RuleBase" id="RU000532"/>
    </source>
</evidence>
<dbReference type="PIRSF" id="PIRSF000724">
    <property type="entry name" value="Pgk"/>
    <property type="match status" value="1"/>
</dbReference>
<feature type="binding site" evidence="13 14">
    <location>
        <begin position="23"/>
        <end position="25"/>
    </location>
    <ligand>
        <name>substrate</name>
    </ligand>
</feature>
<dbReference type="Pfam" id="PF00162">
    <property type="entry name" value="PGK"/>
    <property type="match status" value="1"/>
</dbReference>
<comment type="similarity">
    <text evidence="4 13 16">Belongs to the phosphoglycerate kinase family.</text>
</comment>
<dbReference type="PRINTS" id="PR00477">
    <property type="entry name" value="PHGLYCKINASE"/>
</dbReference>
<dbReference type="HAMAP" id="MF_00145">
    <property type="entry name" value="Phosphoglyc_kinase"/>
    <property type="match status" value="1"/>
</dbReference>
<evidence type="ECO:0000256" key="14">
    <source>
        <dbReference type="PIRSR" id="PIRSR000724-1"/>
    </source>
</evidence>
<dbReference type="InterPro" id="IPR001576">
    <property type="entry name" value="Phosphoglycerate_kinase"/>
</dbReference>
<evidence type="ECO:0000313" key="18">
    <source>
        <dbReference type="Proteomes" id="UP000030624"/>
    </source>
</evidence>
<dbReference type="GO" id="GO:0006096">
    <property type="term" value="P:glycolytic process"/>
    <property type="evidence" value="ECO:0007669"/>
    <property type="project" value="UniProtKB-UniRule"/>
</dbReference>
<dbReference type="GO" id="GO:0043531">
    <property type="term" value="F:ADP binding"/>
    <property type="evidence" value="ECO:0007669"/>
    <property type="project" value="TreeGrafter"/>
</dbReference>
<dbReference type="EMBL" id="CP009552">
    <property type="protein sequence ID" value="AIY90107.1"/>
    <property type="molecule type" value="Genomic_DNA"/>
</dbReference>
<evidence type="ECO:0000256" key="10">
    <source>
        <dbReference type="ARBA" id="ARBA00022777"/>
    </source>
</evidence>
<dbReference type="PANTHER" id="PTHR11406:SF23">
    <property type="entry name" value="PHOSPHOGLYCERATE KINASE 1, CHLOROPLASTIC-RELATED"/>
    <property type="match status" value="1"/>
</dbReference>
<dbReference type="STRING" id="565033.GACE_1063"/>
<comment type="subunit">
    <text evidence="13">Monomer.</text>
</comment>
<dbReference type="InterPro" id="IPR015824">
    <property type="entry name" value="Phosphoglycerate_kinase_N"/>
</dbReference>
<name>A0A0A7GGN5_GEOAI</name>
<evidence type="ECO:0000256" key="9">
    <source>
        <dbReference type="ARBA" id="ARBA00022741"/>
    </source>
</evidence>
<gene>
    <name evidence="13" type="primary">pgk</name>
    <name evidence="17" type="ORF">GACE_1063</name>
</gene>
<evidence type="ECO:0000256" key="3">
    <source>
        <dbReference type="ARBA" id="ARBA00004838"/>
    </source>
</evidence>
<dbReference type="InterPro" id="IPR036043">
    <property type="entry name" value="Phosphoglycerate_kinase_sf"/>
</dbReference>
<dbReference type="Proteomes" id="UP000030624">
    <property type="component" value="Chromosome"/>
</dbReference>
<dbReference type="UniPathway" id="UPA00109">
    <property type="reaction ID" value="UER00185"/>
</dbReference>
<evidence type="ECO:0000256" key="8">
    <source>
        <dbReference type="ARBA" id="ARBA00022679"/>
    </source>
</evidence>
<comment type="caution">
    <text evidence="13">Lacks conserved residue(s) required for the propagation of feature annotation.</text>
</comment>
<protein>
    <recommendedName>
        <fullName evidence="6 13">Phosphoglycerate kinase</fullName>
        <ecNumber evidence="5 13">2.7.2.3</ecNumber>
    </recommendedName>
</protein>
<evidence type="ECO:0000256" key="6">
    <source>
        <dbReference type="ARBA" id="ARBA00016471"/>
    </source>
</evidence>
<dbReference type="PANTHER" id="PTHR11406">
    <property type="entry name" value="PHOSPHOGLYCERATE KINASE"/>
    <property type="match status" value="1"/>
</dbReference>
<dbReference type="GO" id="GO:0004618">
    <property type="term" value="F:phosphoglycerate kinase activity"/>
    <property type="evidence" value="ECO:0007669"/>
    <property type="project" value="UniProtKB-UniRule"/>
</dbReference>
<keyword evidence="7 13" id="KW-0963">Cytoplasm</keyword>
<feature type="binding site" evidence="14">
    <location>
        <position position="116"/>
    </location>
    <ligand>
        <name>(2R)-3-phosphoglycerate</name>
        <dbReference type="ChEBI" id="CHEBI:58272"/>
    </ligand>
</feature>
<reference evidence="17 18" key="1">
    <citation type="journal article" date="2015" name="Appl. Environ. Microbiol.">
        <title>The Geoglobus acetivorans genome: Fe(III) reduction, acetate utilization, autotrophic growth, and degradation of aromatic compounds in a hyperthermophilic archaeon.</title>
        <authorList>
            <person name="Mardanov A.V."/>
            <person name="Slododkina G.B."/>
            <person name="Slobodkin A.I."/>
            <person name="Beletsky A.V."/>
            <person name="Gavrilov S.N."/>
            <person name="Kublanov I.V."/>
            <person name="Bonch-Osmolovskaya E.A."/>
            <person name="Skryabin K.G."/>
            <person name="Ravin N.V."/>
        </authorList>
    </citation>
    <scope>NUCLEOTIDE SEQUENCE [LARGE SCALE GENOMIC DNA]</scope>
    <source>
        <strain evidence="17 18">SBH6</strain>
    </source>
</reference>
<feature type="binding site" evidence="14">
    <location>
        <position position="156"/>
    </location>
    <ligand>
        <name>(2R)-3-phosphoglycerate</name>
        <dbReference type="ChEBI" id="CHEBI:58272"/>
    </ligand>
</feature>